<comment type="caution">
    <text evidence="1">The sequence shown here is derived from an EMBL/GenBank/DDBJ whole genome shotgun (WGS) entry which is preliminary data.</text>
</comment>
<dbReference type="AlphaFoldDB" id="A3ZP37"/>
<dbReference type="HOGENOM" id="CLU_663370_0_0_0"/>
<organism evidence="1 2">
    <name type="scientific">Blastopirellula marina DSM 3645</name>
    <dbReference type="NCBI Taxonomy" id="314230"/>
    <lineage>
        <taxon>Bacteria</taxon>
        <taxon>Pseudomonadati</taxon>
        <taxon>Planctomycetota</taxon>
        <taxon>Planctomycetia</taxon>
        <taxon>Pirellulales</taxon>
        <taxon>Pirellulaceae</taxon>
        <taxon>Blastopirellula</taxon>
    </lineage>
</organism>
<name>A3ZP37_9BACT</name>
<dbReference type="NCBIfam" id="TIGR02165">
    <property type="entry name" value="cas5_6_GSU0054"/>
    <property type="match status" value="1"/>
</dbReference>
<dbReference type="Proteomes" id="UP000004358">
    <property type="component" value="Unassembled WGS sequence"/>
</dbReference>
<proteinExistence type="predicted"/>
<gene>
    <name evidence="1" type="ORF">DSM3645_28057</name>
</gene>
<dbReference type="STRING" id="314230.DSM3645_28057"/>
<dbReference type="EMBL" id="AANZ01000004">
    <property type="protein sequence ID" value="EAQ81511.1"/>
    <property type="molecule type" value="Genomic_DNA"/>
</dbReference>
<evidence type="ECO:0008006" key="3">
    <source>
        <dbReference type="Google" id="ProtNLM"/>
    </source>
</evidence>
<dbReference type="InterPro" id="IPR019089">
    <property type="entry name" value="Cas_GSU0054"/>
</dbReference>
<evidence type="ECO:0000313" key="2">
    <source>
        <dbReference type="Proteomes" id="UP000004358"/>
    </source>
</evidence>
<evidence type="ECO:0000313" key="1">
    <source>
        <dbReference type="EMBL" id="EAQ81511.1"/>
    </source>
</evidence>
<accession>A3ZP37</accession>
<protein>
    <recommendedName>
        <fullName evidence="3">Type I-U CRISPR-associated protein Cas5/Cas6</fullName>
    </recommendedName>
</protein>
<reference evidence="1 2" key="1">
    <citation type="submission" date="2006-02" db="EMBL/GenBank/DDBJ databases">
        <authorList>
            <person name="Amann R."/>
            <person name="Ferriera S."/>
            <person name="Johnson J."/>
            <person name="Kravitz S."/>
            <person name="Halpern A."/>
            <person name="Remington K."/>
            <person name="Beeson K."/>
            <person name="Tran B."/>
            <person name="Rogers Y.-H."/>
            <person name="Friedman R."/>
            <person name="Venter J.C."/>
        </authorList>
    </citation>
    <scope>NUCLEOTIDE SEQUENCE [LARGE SCALE GENOMIC DNA]</scope>
    <source>
        <strain evidence="1 2">DSM 3645</strain>
    </source>
</reference>
<sequence length="414" mass="47494">MALAKYKRVRHENHFVAVGDDVFVRWNFNGLDAATRAQVHSLVSSVAGRIAYFGRAESVCELSVEDESPVNSNEVRVAIQHNQPARRIGPGYRDVFCPNPIDFQATDLWKRRESEIDDRLAKKHLVQDLIDTPQPLPDGSAWFSYRMPEGWPQQWVVRHAAKPRRKIRCDRVISHFLEFSLQCRIPVPVKHTVSIAEMFRESAIRNHRSPSFALSGHDRPDDVDGNHIHAFYLPQPDPSRQHLIKLRVQSIYGFTQREVNAMMSVGALRWAGGRFPARPVLLRLEREIPKIEPATVWQSLTPFVPPRHWYRKKIAEARVRDSDSPERQFRVSLGEAGVETSDVVITRFEFEQSTWDVCKVHLPKHIRDANAEPDRRIGIFLRASFPRPVILPFPVLGHSSHFGLGQFVAADLSR</sequence>